<sequence length="65" mass="7303">MEIERFGFELIGDKRTLFNAQLSNCIIINTCSLTNIETQPTNYIRICEDTLQATISPTNIPGNIV</sequence>
<organism evidence="1 2">
    <name type="scientific">Eggerthella lenta</name>
    <name type="common">Eubacterium lentum</name>
    <dbReference type="NCBI Taxonomy" id="84112"/>
    <lineage>
        <taxon>Bacteria</taxon>
        <taxon>Bacillati</taxon>
        <taxon>Actinomycetota</taxon>
        <taxon>Coriobacteriia</taxon>
        <taxon>Eggerthellales</taxon>
        <taxon>Eggerthellaceae</taxon>
        <taxon>Eggerthella</taxon>
    </lineage>
</organism>
<dbReference type="Proteomes" id="UP000253752">
    <property type="component" value="Unassembled WGS sequence"/>
</dbReference>
<reference evidence="1 2" key="1">
    <citation type="journal article" date="2018" name="Elife">
        <title>Discovery and characterization of a prevalent human gut bacterial enzyme sufficient for the inactivation of a family of plant toxins.</title>
        <authorList>
            <person name="Koppel N."/>
            <person name="Bisanz J.E."/>
            <person name="Pandelia M.E."/>
            <person name="Turnbaugh P.J."/>
            <person name="Balskus E.P."/>
        </authorList>
    </citation>
    <scope>NUCLEOTIDE SEQUENCE [LARGE SCALE GENOMIC DNA]</scope>
    <source>
        <strain evidence="1 2">MR1 #12</strain>
    </source>
</reference>
<evidence type="ECO:0000313" key="2">
    <source>
        <dbReference type="Proteomes" id="UP000253752"/>
    </source>
</evidence>
<proteinExistence type="predicted"/>
<name>A0A369MXA5_EGGLN</name>
<evidence type="ECO:0000313" key="1">
    <source>
        <dbReference type="EMBL" id="RDB82082.1"/>
    </source>
</evidence>
<comment type="caution">
    <text evidence="1">The sequence shown here is derived from an EMBL/GenBank/DDBJ whole genome shotgun (WGS) entry which is preliminary data.</text>
</comment>
<dbReference type="EMBL" id="PPTX01000001">
    <property type="protein sequence ID" value="RDB82082.1"/>
    <property type="molecule type" value="Genomic_DNA"/>
</dbReference>
<protein>
    <submittedName>
        <fullName evidence="1">Uncharacterized protein</fullName>
    </submittedName>
</protein>
<accession>A0A369MXA5</accession>
<gene>
    <name evidence="1" type="ORF">C1872_01360</name>
</gene>
<dbReference type="AlphaFoldDB" id="A0A369MXA5"/>